<dbReference type="InterPro" id="IPR000917">
    <property type="entry name" value="Sulfatase_N"/>
</dbReference>
<sequence precursor="true">MNRRDFLRTAGIVTAGLTVNAADVRAEKKSAAENKSKDQRPNVLWIVSEDTSPDFACYGEKLVKTPNVDRLASEGAMFTNAFAACPVCSPTRSAFNTGMYQTTIGAHHHRSHRRDGYKLPEPVKHVSDMFRDAGYYTFNSNGLNWKKPGKLDYNFKLDGNAFDGTDWRDRKNGQPFYGQVNLFLTHRKFKRDKDRPIDADDVKLPPYYPDDPLTRRDWADYLESVQVLDGMIGEVLDRLEADGLADNTVVFYFGDHGRAHLRAKQWLYEGGIRVPLVVRWPDKIAPGTVRDDLVSQIDFVPTSLAACGIDTPDYLQGVDFLGNGETDREYIFAARDRCDETTDRIRCVRTKRFKYIRNFYPDRPYTQMNCYKMQAYPALSLLQLWKQQGKLTDAQKPFMADVRPKEELYDLQSDPWEINNLAGDAKYADKLAELRGVLDKWIEETEDKGQTPEDAQTRKYWQNFFEKRYAKIMKNRGLGEDPSPAQRVAWWREKML</sequence>
<dbReference type="STRING" id="1936003.STSP2_00485"/>
<dbReference type="OrthoDB" id="9763613at2"/>
<dbReference type="EMBL" id="CP019791">
    <property type="protein sequence ID" value="AQT67341.1"/>
    <property type="molecule type" value="Genomic_DNA"/>
</dbReference>
<name>A0A1U9NHE1_9BACT</name>
<evidence type="ECO:0000313" key="5">
    <source>
        <dbReference type="Proteomes" id="UP000189674"/>
    </source>
</evidence>
<dbReference type="PANTHER" id="PTHR42693:SF53">
    <property type="entry name" value="ENDO-4-O-SULFATASE"/>
    <property type="match status" value="1"/>
</dbReference>
<dbReference type="CDD" id="cd16027">
    <property type="entry name" value="SGSH"/>
    <property type="match status" value="1"/>
</dbReference>
<keyword evidence="5" id="KW-1185">Reference proteome</keyword>
<dbReference type="SUPFAM" id="SSF53649">
    <property type="entry name" value="Alkaline phosphatase-like"/>
    <property type="match status" value="1"/>
</dbReference>
<keyword evidence="2 4" id="KW-0378">Hydrolase</keyword>
<dbReference type="RefSeq" id="WP_146659504.1">
    <property type="nucleotide sequence ID" value="NZ_CP019791.1"/>
</dbReference>
<dbReference type="InterPro" id="IPR050738">
    <property type="entry name" value="Sulfatase"/>
</dbReference>
<gene>
    <name evidence="4" type="ORF">STSP2_00485</name>
</gene>
<organism evidence="4 5">
    <name type="scientific">Anaerohalosphaera lusitana</name>
    <dbReference type="NCBI Taxonomy" id="1936003"/>
    <lineage>
        <taxon>Bacteria</taxon>
        <taxon>Pseudomonadati</taxon>
        <taxon>Planctomycetota</taxon>
        <taxon>Phycisphaerae</taxon>
        <taxon>Sedimentisphaerales</taxon>
        <taxon>Anaerohalosphaeraceae</taxon>
        <taxon>Anaerohalosphaera</taxon>
    </lineage>
</organism>
<proteinExistence type="inferred from homology"/>
<protein>
    <submittedName>
        <fullName evidence="4">Arylsulfatase</fullName>
        <ecNumber evidence="4">3.1.6.1</ecNumber>
    </submittedName>
</protein>
<dbReference type="GO" id="GO:0004065">
    <property type="term" value="F:arylsulfatase activity"/>
    <property type="evidence" value="ECO:0007669"/>
    <property type="project" value="UniProtKB-EC"/>
</dbReference>
<evidence type="ECO:0000259" key="3">
    <source>
        <dbReference type="Pfam" id="PF00884"/>
    </source>
</evidence>
<accession>A0A1U9NHE1</accession>
<comment type="similarity">
    <text evidence="1">Belongs to the sulfatase family.</text>
</comment>
<dbReference type="Gene3D" id="3.40.720.10">
    <property type="entry name" value="Alkaline Phosphatase, subunit A"/>
    <property type="match status" value="1"/>
</dbReference>
<feature type="domain" description="Sulfatase N-terminal" evidence="3">
    <location>
        <begin position="41"/>
        <end position="309"/>
    </location>
</feature>
<evidence type="ECO:0000313" key="4">
    <source>
        <dbReference type="EMBL" id="AQT67341.1"/>
    </source>
</evidence>
<evidence type="ECO:0000256" key="1">
    <source>
        <dbReference type="ARBA" id="ARBA00008779"/>
    </source>
</evidence>
<dbReference type="InterPro" id="IPR017850">
    <property type="entry name" value="Alkaline_phosphatase_core_sf"/>
</dbReference>
<dbReference type="KEGG" id="alus:STSP2_00485"/>
<dbReference type="Proteomes" id="UP000189674">
    <property type="component" value="Chromosome"/>
</dbReference>
<dbReference type="EC" id="3.1.6.1" evidence="4"/>
<evidence type="ECO:0000256" key="2">
    <source>
        <dbReference type="ARBA" id="ARBA00022801"/>
    </source>
</evidence>
<dbReference type="PANTHER" id="PTHR42693">
    <property type="entry name" value="ARYLSULFATASE FAMILY MEMBER"/>
    <property type="match status" value="1"/>
</dbReference>
<dbReference type="AlphaFoldDB" id="A0A1U9NHE1"/>
<dbReference type="Pfam" id="PF00884">
    <property type="entry name" value="Sulfatase"/>
    <property type="match status" value="1"/>
</dbReference>
<reference evidence="5" key="1">
    <citation type="submission" date="2017-02" db="EMBL/GenBank/DDBJ databases">
        <title>Comparative genomics and description of representatives of a novel lineage of planctomycetes thriving in anoxic sediments.</title>
        <authorList>
            <person name="Spring S."/>
            <person name="Bunk B."/>
            <person name="Sproer C."/>
        </authorList>
    </citation>
    <scope>NUCLEOTIDE SEQUENCE [LARGE SCALE GENOMIC DNA]</scope>
    <source>
        <strain evidence="5">ST-NAGAB-D1</strain>
    </source>
</reference>